<dbReference type="CDD" id="cd21460">
    <property type="entry name" value="DLC-like_TCTEX1D3"/>
    <property type="match status" value="1"/>
</dbReference>
<dbReference type="InterPro" id="IPR038586">
    <property type="entry name" value="Tctex-1-like_sf"/>
</dbReference>
<dbReference type="InterPro" id="IPR005334">
    <property type="entry name" value="Tctex-1-like"/>
</dbReference>
<proteinExistence type="inferred from homology"/>
<feature type="region of interest" description="Disordered" evidence="2">
    <location>
        <begin position="1"/>
        <end position="50"/>
    </location>
</feature>
<evidence type="ECO:0000256" key="2">
    <source>
        <dbReference type="SAM" id="MobiDB-lite"/>
    </source>
</evidence>
<dbReference type="EMBL" id="IACI01045389">
    <property type="protein sequence ID" value="LAA23599.1"/>
    <property type="molecule type" value="Transcribed_RNA"/>
</dbReference>
<dbReference type="GO" id="GO:0007018">
    <property type="term" value="P:microtubule-based movement"/>
    <property type="evidence" value="ECO:0007669"/>
    <property type="project" value="TreeGrafter"/>
</dbReference>
<dbReference type="Pfam" id="PF03645">
    <property type="entry name" value="Tctex-1"/>
    <property type="match status" value="1"/>
</dbReference>
<dbReference type="Gene3D" id="3.30.1140.40">
    <property type="entry name" value="Tctex-1"/>
    <property type="match status" value="1"/>
</dbReference>
<evidence type="ECO:0000313" key="3">
    <source>
        <dbReference type="EMBL" id="LAA23599.1"/>
    </source>
</evidence>
<name>A0A2H6N3G2_9SAUR</name>
<evidence type="ECO:0008006" key="4">
    <source>
        <dbReference type="Google" id="ProtNLM"/>
    </source>
</evidence>
<reference evidence="3" key="2">
    <citation type="submission" date="2017-12" db="EMBL/GenBank/DDBJ databases">
        <title>Coralsnake Venomics: Analyses of Venom Gland Transcriptomes and Proteomes of Six Brazilian Taxa.</title>
        <authorList>
            <person name="Aird S.D."/>
            <person name="Jorge da Silva N."/>
            <person name="Qiu L."/>
            <person name="Villar-Briones A."/>
            <person name="Aparecida-Saddi V."/>
            <person name="Campos-Telles M.P."/>
            <person name="Grau M."/>
            <person name="Mikheyev A.S."/>
        </authorList>
    </citation>
    <scope>NUCLEOTIDE SEQUENCE</scope>
    <source>
        <tissue evidence="3">Venom_gland</tissue>
    </source>
</reference>
<sequence length="192" mass="21926">MDKAKKKLGVTPSHAGPAWGRKHSTLDKDQLGRPSVSGKHRASSYDISGMDPDDESITDFTKTELLVFKTSFSRPKYGNTYRMEPYRKCESHIVRKRAEDILKQKLQDFKYIGINGAPTCTAISEDILAGVKDLGFDRYKYIVQLFLVQKTGQSIQIASRWVWDVARDTWVQAQYETENYIMVALVVASYFE</sequence>
<comment type="similarity">
    <text evidence="1">Belongs to the dynein light chain Tctex-type family.</text>
</comment>
<dbReference type="GO" id="GO:0005737">
    <property type="term" value="C:cytoplasm"/>
    <property type="evidence" value="ECO:0007669"/>
    <property type="project" value="TreeGrafter"/>
</dbReference>
<dbReference type="GO" id="GO:0005868">
    <property type="term" value="C:cytoplasmic dynein complex"/>
    <property type="evidence" value="ECO:0007669"/>
    <property type="project" value="TreeGrafter"/>
</dbReference>
<dbReference type="PANTHER" id="PTHR21255:SF27">
    <property type="entry name" value="DYNEIN LIGHT CHAIN TCTEX-TYPE PROTEIN 2"/>
    <property type="match status" value="1"/>
</dbReference>
<dbReference type="PANTHER" id="PTHR21255">
    <property type="entry name" value="T-COMPLEX-ASSOCIATED-TESTIS-EXPRESSED 1/ DYNEIN LIGHT CHAIN"/>
    <property type="match status" value="1"/>
</dbReference>
<protein>
    <recommendedName>
        <fullName evidence="4">Tctex1 domain-containing protein 3</fullName>
    </recommendedName>
</protein>
<reference evidence="3" key="1">
    <citation type="submission" date="2017-07" db="EMBL/GenBank/DDBJ databases">
        <authorList>
            <person name="Mikheyev A."/>
            <person name="Grau M."/>
        </authorList>
    </citation>
    <scope>NUCLEOTIDE SEQUENCE</scope>
    <source>
        <tissue evidence="3">Venom_gland</tissue>
    </source>
</reference>
<dbReference type="AlphaFoldDB" id="A0A2H6N3G2"/>
<organism evidence="3">
    <name type="scientific">Micrurus carvalhoi</name>
    <dbReference type="NCBI Taxonomy" id="3147026"/>
    <lineage>
        <taxon>Eukaryota</taxon>
        <taxon>Metazoa</taxon>
        <taxon>Chordata</taxon>
        <taxon>Craniata</taxon>
        <taxon>Vertebrata</taxon>
        <taxon>Euteleostomi</taxon>
        <taxon>Lepidosauria</taxon>
        <taxon>Squamata</taxon>
        <taxon>Bifurcata</taxon>
        <taxon>Unidentata</taxon>
        <taxon>Episquamata</taxon>
        <taxon>Toxicofera</taxon>
        <taxon>Serpentes</taxon>
        <taxon>Colubroidea</taxon>
        <taxon>Elapidae</taxon>
        <taxon>Elapinae</taxon>
        <taxon>Micrurus</taxon>
    </lineage>
</organism>
<accession>A0A2H6N3G2</accession>
<evidence type="ECO:0000256" key="1">
    <source>
        <dbReference type="ARBA" id="ARBA00005361"/>
    </source>
</evidence>
<dbReference type="GO" id="GO:0045505">
    <property type="term" value="F:dynein intermediate chain binding"/>
    <property type="evidence" value="ECO:0007669"/>
    <property type="project" value="TreeGrafter"/>
</dbReference>